<evidence type="ECO:0000313" key="1">
    <source>
        <dbReference type="EMBL" id="GFS63796.1"/>
    </source>
</evidence>
<name>A0A8X6IXE4_9ARAC</name>
<dbReference type="EMBL" id="BMAV01027954">
    <property type="protein sequence ID" value="GFS63796.1"/>
    <property type="molecule type" value="Genomic_DNA"/>
</dbReference>
<reference evidence="1" key="1">
    <citation type="submission" date="2020-08" db="EMBL/GenBank/DDBJ databases">
        <title>Multicomponent nature underlies the extraordinary mechanical properties of spider dragline silk.</title>
        <authorList>
            <person name="Kono N."/>
            <person name="Nakamura H."/>
            <person name="Mori M."/>
            <person name="Yoshida Y."/>
            <person name="Ohtoshi R."/>
            <person name="Malay A.D."/>
            <person name="Moran D.A.P."/>
            <person name="Tomita M."/>
            <person name="Numata K."/>
            <person name="Arakawa K."/>
        </authorList>
    </citation>
    <scope>NUCLEOTIDE SEQUENCE</scope>
</reference>
<protein>
    <submittedName>
        <fullName evidence="1">Uncharacterized protein</fullName>
    </submittedName>
</protein>
<proteinExistence type="predicted"/>
<accession>A0A8X6IXE4</accession>
<comment type="caution">
    <text evidence="1">The sequence shown here is derived from an EMBL/GenBank/DDBJ whole genome shotgun (WGS) entry which is preliminary data.</text>
</comment>
<evidence type="ECO:0000313" key="2">
    <source>
        <dbReference type="Proteomes" id="UP000886998"/>
    </source>
</evidence>
<gene>
    <name evidence="1" type="ORF">TNIN_20671</name>
</gene>
<organism evidence="1 2">
    <name type="scientific">Trichonephila inaurata madagascariensis</name>
    <dbReference type="NCBI Taxonomy" id="2747483"/>
    <lineage>
        <taxon>Eukaryota</taxon>
        <taxon>Metazoa</taxon>
        <taxon>Ecdysozoa</taxon>
        <taxon>Arthropoda</taxon>
        <taxon>Chelicerata</taxon>
        <taxon>Arachnida</taxon>
        <taxon>Araneae</taxon>
        <taxon>Araneomorphae</taxon>
        <taxon>Entelegynae</taxon>
        <taxon>Araneoidea</taxon>
        <taxon>Nephilidae</taxon>
        <taxon>Trichonephila</taxon>
        <taxon>Trichonephila inaurata</taxon>
    </lineage>
</organism>
<dbReference type="AlphaFoldDB" id="A0A8X6IXE4"/>
<dbReference type="Proteomes" id="UP000886998">
    <property type="component" value="Unassembled WGS sequence"/>
</dbReference>
<keyword evidence="2" id="KW-1185">Reference proteome</keyword>
<sequence length="96" mass="10918">MCLSLRFLQQDCNIYPGQADSRNGGCGMKCYCGGASRNQQSLLVSVFRLCAGAQEFLSREWLVLHVKILWRFPNLSRKTIQCLHLGFRHSHFLGAQ</sequence>